<dbReference type="Proteomes" id="UP000663845">
    <property type="component" value="Unassembled WGS sequence"/>
</dbReference>
<evidence type="ECO:0000313" key="1">
    <source>
        <dbReference type="EMBL" id="CAF1347322.1"/>
    </source>
</evidence>
<protein>
    <submittedName>
        <fullName evidence="2">Uncharacterized protein</fullName>
    </submittedName>
</protein>
<dbReference type="EMBL" id="CAJNOG010000736">
    <property type="protein sequence ID" value="CAF1347322.1"/>
    <property type="molecule type" value="Genomic_DNA"/>
</dbReference>
<dbReference type="EMBL" id="CAJOAY010000521">
    <property type="protein sequence ID" value="CAF3683713.1"/>
    <property type="molecule type" value="Genomic_DNA"/>
</dbReference>
<dbReference type="EMBL" id="CAJOAZ010010405">
    <property type="protein sequence ID" value="CAF4220158.1"/>
    <property type="molecule type" value="Genomic_DNA"/>
</dbReference>
<evidence type="ECO:0000313" key="2">
    <source>
        <dbReference type="EMBL" id="CAF1357752.1"/>
    </source>
</evidence>
<dbReference type="EMBL" id="CAJNON010000699">
    <property type="protein sequence ID" value="CAF1357752.1"/>
    <property type="molecule type" value="Genomic_DNA"/>
</dbReference>
<name>A0A815HXW1_9BILA</name>
<comment type="caution">
    <text evidence="2">The sequence shown here is derived from an EMBL/GenBank/DDBJ whole genome shotgun (WGS) entry which is preliminary data.</text>
</comment>
<accession>A0A815HXW1</accession>
<dbReference type="AlphaFoldDB" id="A0A815HXW1"/>
<gene>
    <name evidence="1" type="ORF">JYZ213_LOCUS34835</name>
    <name evidence="3" type="ORF">OKA104_LOCUS11309</name>
    <name evidence="4" type="ORF">OXD698_LOCUS41831</name>
    <name evidence="2" type="ORF">VCS650_LOCUS34134</name>
</gene>
<dbReference type="Proteomes" id="UP000663881">
    <property type="component" value="Unassembled WGS sequence"/>
</dbReference>
<dbReference type="Proteomes" id="UP000663844">
    <property type="component" value="Unassembled WGS sequence"/>
</dbReference>
<evidence type="ECO:0000313" key="3">
    <source>
        <dbReference type="EMBL" id="CAF3683713.1"/>
    </source>
</evidence>
<dbReference type="Proteomes" id="UP000663891">
    <property type="component" value="Unassembled WGS sequence"/>
</dbReference>
<evidence type="ECO:0000313" key="5">
    <source>
        <dbReference type="Proteomes" id="UP000663891"/>
    </source>
</evidence>
<sequence length="109" mass="12462">MTKNYQRSISLLTQCFRPNKTIASASNSNSNITTITTLSNTCPLSLIIETIHNIDKMVQTTDIISDKEKGDSKQTIDIKQIEEMLIKWTHVAHFLVDTYQQIQNFNEKS</sequence>
<proteinExistence type="predicted"/>
<organism evidence="2 5">
    <name type="scientific">Adineta steineri</name>
    <dbReference type="NCBI Taxonomy" id="433720"/>
    <lineage>
        <taxon>Eukaryota</taxon>
        <taxon>Metazoa</taxon>
        <taxon>Spiralia</taxon>
        <taxon>Gnathifera</taxon>
        <taxon>Rotifera</taxon>
        <taxon>Eurotatoria</taxon>
        <taxon>Bdelloidea</taxon>
        <taxon>Adinetida</taxon>
        <taxon>Adinetidae</taxon>
        <taxon>Adineta</taxon>
    </lineage>
</organism>
<reference evidence="2" key="1">
    <citation type="submission" date="2021-02" db="EMBL/GenBank/DDBJ databases">
        <authorList>
            <person name="Nowell W R."/>
        </authorList>
    </citation>
    <scope>NUCLEOTIDE SEQUENCE</scope>
</reference>
<evidence type="ECO:0000313" key="4">
    <source>
        <dbReference type="EMBL" id="CAF4220158.1"/>
    </source>
</evidence>
<dbReference type="OrthoDB" id="10030563at2759"/>